<name>A0A0C9T4U4_PLICR</name>
<feature type="region of interest" description="Disordered" evidence="1">
    <location>
        <begin position="133"/>
        <end position="185"/>
    </location>
</feature>
<feature type="compositionally biased region" description="Polar residues" evidence="1">
    <location>
        <begin position="87"/>
        <end position="104"/>
    </location>
</feature>
<evidence type="ECO:0000313" key="2">
    <source>
        <dbReference type="EMBL" id="KII84344.1"/>
    </source>
</evidence>
<feature type="compositionally biased region" description="Acidic residues" evidence="1">
    <location>
        <begin position="168"/>
        <end position="179"/>
    </location>
</feature>
<organism evidence="2 3">
    <name type="scientific">Plicaturopsis crispa FD-325 SS-3</name>
    <dbReference type="NCBI Taxonomy" id="944288"/>
    <lineage>
        <taxon>Eukaryota</taxon>
        <taxon>Fungi</taxon>
        <taxon>Dikarya</taxon>
        <taxon>Basidiomycota</taxon>
        <taxon>Agaricomycotina</taxon>
        <taxon>Agaricomycetes</taxon>
        <taxon>Agaricomycetidae</taxon>
        <taxon>Amylocorticiales</taxon>
        <taxon>Amylocorticiaceae</taxon>
        <taxon>Plicatura</taxon>
        <taxon>Plicaturopsis crispa</taxon>
    </lineage>
</organism>
<feature type="region of interest" description="Disordered" evidence="1">
    <location>
        <begin position="201"/>
        <end position="229"/>
    </location>
</feature>
<gene>
    <name evidence="2" type="ORF">PLICRDRAFT_32392</name>
</gene>
<dbReference type="HOGENOM" id="CLU_997910_0_0_1"/>
<feature type="compositionally biased region" description="Acidic residues" evidence="1">
    <location>
        <begin position="142"/>
        <end position="151"/>
    </location>
</feature>
<feature type="compositionally biased region" description="Acidic residues" evidence="1">
    <location>
        <begin position="211"/>
        <end position="226"/>
    </location>
</feature>
<dbReference type="Proteomes" id="UP000053263">
    <property type="component" value="Unassembled WGS sequence"/>
</dbReference>
<feature type="region of interest" description="Disordered" evidence="1">
    <location>
        <begin position="87"/>
        <end position="108"/>
    </location>
</feature>
<evidence type="ECO:0000256" key="1">
    <source>
        <dbReference type="SAM" id="MobiDB-lite"/>
    </source>
</evidence>
<evidence type="ECO:0000313" key="3">
    <source>
        <dbReference type="Proteomes" id="UP000053263"/>
    </source>
</evidence>
<protein>
    <submittedName>
        <fullName evidence="2">Uncharacterized protein</fullName>
    </submittedName>
</protein>
<dbReference type="EMBL" id="KN832571">
    <property type="protein sequence ID" value="KII84344.1"/>
    <property type="molecule type" value="Genomic_DNA"/>
</dbReference>
<accession>A0A0C9T4U4</accession>
<keyword evidence="3" id="KW-1185">Reference proteome</keyword>
<proteinExistence type="predicted"/>
<dbReference type="AlphaFoldDB" id="A0A0C9T4U4"/>
<reference evidence="2 3" key="1">
    <citation type="submission" date="2014-06" db="EMBL/GenBank/DDBJ databases">
        <title>Evolutionary Origins and Diversification of the Mycorrhizal Mutualists.</title>
        <authorList>
            <consortium name="DOE Joint Genome Institute"/>
            <consortium name="Mycorrhizal Genomics Consortium"/>
            <person name="Kohler A."/>
            <person name="Kuo A."/>
            <person name="Nagy L.G."/>
            <person name="Floudas D."/>
            <person name="Copeland A."/>
            <person name="Barry K.W."/>
            <person name="Cichocki N."/>
            <person name="Veneault-Fourrey C."/>
            <person name="LaButti K."/>
            <person name="Lindquist E.A."/>
            <person name="Lipzen A."/>
            <person name="Lundell T."/>
            <person name="Morin E."/>
            <person name="Murat C."/>
            <person name="Riley R."/>
            <person name="Ohm R."/>
            <person name="Sun H."/>
            <person name="Tunlid A."/>
            <person name="Henrissat B."/>
            <person name="Grigoriev I.V."/>
            <person name="Hibbett D.S."/>
            <person name="Martin F."/>
        </authorList>
    </citation>
    <scope>NUCLEOTIDE SEQUENCE [LARGE SCALE GENOMIC DNA]</scope>
    <source>
        <strain evidence="2 3">FD-325 SS-3</strain>
    </source>
</reference>
<sequence>MYADRIHAGALVVLSRKEGACMARKRHTRLTRSVNAHSTLWMSLGSDYPVSYYALSTPIEDFNREKSSLAVRHDRWDAVDGWSLRGQHSNATSRRQYSNATSRGQHSDADYDAHANAELDRHFRGALANLAGCGHAKPFPEPEPEPEEDSTSEPNGYESDEQPSGTEDGMEREVDEDAKNEERWGALVEEIPATARETRVEIEELGHTFGDFDDSDEDYDDSDEDYDTKNEDTAELVDGLLRAIGPRFHSTRTKRLAVVHALGISENDIISVCPRAIPP</sequence>